<dbReference type="Pfam" id="PF12770">
    <property type="entry name" value="CHAT"/>
    <property type="match status" value="1"/>
</dbReference>
<comment type="caution">
    <text evidence="3">The sequence shown here is derived from an EMBL/GenBank/DDBJ whole genome shotgun (WGS) entry which is preliminary data.</text>
</comment>
<feature type="region of interest" description="Disordered" evidence="1">
    <location>
        <begin position="381"/>
        <end position="400"/>
    </location>
</feature>
<reference evidence="3 4" key="1">
    <citation type="submission" date="2018-11" db="EMBL/GenBank/DDBJ databases">
        <title>Genomes From Bacteria Associated with the Canine Oral Cavity: a Test Case for Automated Genome-Based Taxonomic Assignment.</title>
        <authorList>
            <person name="Coil D.A."/>
            <person name="Jospin G."/>
            <person name="Darling A.E."/>
            <person name="Wallis C."/>
            <person name="Davis I.J."/>
            <person name="Harris S."/>
            <person name="Eisen J.A."/>
            <person name="Holcombe L.J."/>
            <person name="O'Flynn C."/>
        </authorList>
    </citation>
    <scope>NUCLEOTIDE SEQUENCE [LARGE SCALE GENOMIC DNA]</scope>
    <source>
        <strain evidence="3 4">OH2822_COT-296</strain>
    </source>
</reference>
<gene>
    <name evidence="3" type="ORF">EII35_11320</name>
</gene>
<name>A0A3P1WQ87_9ACTN</name>
<dbReference type="Proteomes" id="UP000280935">
    <property type="component" value="Unassembled WGS sequence"/>
</dbReference>
<organism evidence="3 4">
    <name type="scientific">Arachnia propionica</name>
    <dbReference type="NCBI Taxonomy" id="1750"/>
    <lineage>
        <taxon>Bacteria</taxon>
        <taxon>Bacillati</taxon>
        <taxon>Actinomycetota</taxon>
        <taxon>Actinomycetes</taxon>
        <taxon>Propionibacteriales</taxon>
        <taxon>Propionibacteriaceae</taxon>
        <taxon>Arachnia</taxon>
    </lineage>
</organism>
<feature type="compositionally biased region" description="Basic and acidic residues" evidence="1">
    <location>
        <begin position="388"/>
        <end position="400"/>
    </location>
</feature>
<dbReference type="AlphaFoldDB" id="A0A3P1WQ87"/>
<evidence type="ECO:0000313" key="3">
    <source>
        <dbReference type="EMBL" id="RRD48789.1"/>
    </source>
</evidence>
<sequence length="400" mass="43869">MYPVLHCSTRGNTMTGGRPMVQVIGDGMNGDWLTWCWNRPDEPMRVHRTSGLAEPLRRFHAALPSAHVVALEDLRLDGPLRRFDSEYRVMRDLAQALLPAELVEQLLAASERIDLRVMPSPPLARIPWGLLPIDGDRRLVEVADVSWIAPILPRDTAADPPPPRNHAKGAPLYLLDPIVTTMQQLVWDTLTPAAWGAQRPGAVRMPRLSTDLAFLAGLNDDISRIFLVGHASRTSERPGEVDFLIGQGRLSAADLLLRDVKVPPRAAIVACASGTDLEDSEPLGLATGLLLRGADTVQATLWPLPTDHALAQRDAAGGFLELVGAFDEAQESDDPTAALCQYQVKRLRAWREKPMLRNSPIVWGAAMTLIAPRERHLSSAESTLTADDIARDHQGPRPSH</sequence>
<evidence type="ECO:0000259" key="2">
    <source>
        <dbReference type="Pfam" id="PF12770"/>
    </source>
</evidence>
<feature type="domain" description="CHAT" evidence="2">
    <location>
        <begin position="89"/>
        <end position="369"/>
    </location>
</feature>
<evidence type="ECO:0000313" key="4">
    <source>
        <dbReference type="Proteomes" id="UP000280935"/>
    </source>
</evidence>
<dbReference type="EMBL" id="RQYT01000030">
    <property type="protein sequence ID" value="RRD48789.1"/>
    <property type="molecule type" value="Genomic_DNA"/>
</dbReference>
<proteinExistence type="predicted"/>
<protein>
    <submittedName>
        <fullName evidence="3">CHAT domain-containing protein</fullName>
    </submittedName>
</protein>
<dbReference type="InterPro" id="IPR024983">
    <property type="entry name" value="CHAT_dom"/>
</dbReference>
<evidence type="ECO:0000256" key="1">
    <source>
        <dbReference type="SAM" id="MobiDB-lite"/>
    </source>
</evidence>
<dbReference type="OrthoDB" id="3723950at2"/>
<accession>A0A3P1WQ87</accession>